<keyword evidence="1" id="KW-0812">Transmembrane</keyword>
<organism evidence="2 3">
    <name type="scientific">Rubroshorea leprosula</name>
    <dbReference type="NCBI Taxonomy" id="152421"/>
    <lineage>
        <taxon>Eukaryota</taxon>
        <taxon>Viridiplantae</taxon>
        <taxon>Streptophyta</taxon>
        <taxon>Embryophyta</taxon>
        <taxon>Tracheophyta</taxon>
        <taxon>Spermatophyta</taxon>
        <taxon>Magnoliopsida</taxon>
        <taxon>eudicotyledons</taxon>
        <taxon>Gunneridae</taxon>
        <taxon>Pentapetalae</taxon>
        <taxon>rosids</taxon>
        <taxon>malvids</taxon>
        <taxon>Malvales</taxon>
        <taxon>Dipterocarpaceae</taxon>
        <taxon>Rubroshorea</taxon>
    </lineage>
</organism>
<gene>
    <name evidence="2" type="ORF">SLEP1_g39425</name>
</gene>
<evidence type="ECO:0000256" key="1">
    <source>
        <dbReference type="SAM" id="Phobius"/>
    </source>
</evidence>
<proteinExistence type="predicted"/>
<reference evidence="2 3" key="1">
    <citation type="journal article" date="2021" name="Commun. Biol.">
        <title>The genome of Shorea leprosula (Dipterocarpaceae) highlights the ecological relevance of drought in aseasonal tropical rainforests.</title>
        <authorList>
            <person name="Ng K.K.S."/>
            <person name="Kobayashi M.J."/>
            <person name="Fawcett J.A."/>
            <person name="Hatakeyama M."/>
            <person name="Paape T."/>
            <person name="Ng C.H."/>
            <person name="Ang C.C."/>
            <person name="Tnah L.H."/>
            <person name="Lee C.T."/>
            <person name="Nishiyama T."/>
            <person name="Sese J."/>
            <person name="O'Brien M.J."/>
            <person name="Copetti D."/>
            <person name="Mohd Noor M.I."/>
            <person name="Ong R.C."/>
            <person name="Putra M."/>
            <person name="Sireger I.Z."/>
            <person name="Indrioko S."/>
            <person name="Kosugi Y."/>
            <person name="Izuno A."/>
            <person name="Isagi Y."/>
            <person name="Lee S.L."/>
            <person name="Shimizu K.K."/>
        </authorList>
    </citation>
    <scope>NUCLEOTIDE SEQUENCE [LARGE SCALE GENOMIC DNA]</scope>
    <source>
        <strain evidence="2">214</strain>
    </source>
</reference>
<name>A0AAV5L0J4_9ROSI</name>
<keyword evidence="1" id="KW-1133">Transmembrane helix</keyword>
<dbReference type="AlphaFoldDB" id="A0AAV5L0J4"/>
<feature type="transmembrane region" description="Helical" evidence="1">
    <location>
        <begin position="54"/>
        <end position="75"/>
    </location>
</feature>
<comment type="caution">
    <text evidence="2">The sequence shown here is derived from an EMBL/GenBank/DDBJ whole genome shotgun (WGS) entry which is preliminary data.</text>
</comment>
<dbReference type="Proteomes" id="UP001054252">
    <property type="component" value="Unassembled WGS sequence"/>
</dbReference>
<evidence type="ECO:0000313" key="2">
    <source>
        <dbReference type="EMBL" id="GKV30635.1"/>
    </source>
</evidence>
<dbReference type="EMBL" id="BPVZ01000088">
    <property type="protein sequence ID" value="GKV30635.1"/>
    <property type="molecule type" value="Genomic_DNA"/>
</dbReference>
<evidence type="ECO:0000313" key="3">
    <source>
        <dbReference type="Proteomes" id="UP001054252"/>
    </source>
</evidence>
<sequence>MIYLNLFCLRCGYVISDPTSGDYTLAHVDLLVIELVRSSDPVSGDYTLVNSALASGWFITLAVIYIGDIYFVPVVRPDTGGARESDELDD</sequence>
<keyword evidence="3" id="KW-1185">Reference proteome</keyword>
<protein>
    <submittedName>
        <fullName evidence="2">Uncharacterized protein</fullName>
    </submittedName>
</protein>
<keyword evidence="1" id="KW-0472">Membrane</keyword>
<accession>A0AAV5L0J4</accession>